<sequence>MGSSVASSDKSSVCFVMEIPGKQDSSEATSRRTDLGSPAPRSGLRRSLRQAAVVARHILDEENIEVEGGGERDVPEGDDKLVVGFREPEGEGSSPGEEEEQRAPRPLADWGSCNLKDSDVDKLVSDFHPPTLRYLYSASFKASFFSSKQLSELLCSPAEIRAPIPHSLLLL</sequence>
<dbReference type="AlphaFoldDB" id="A0AAW2X5U8"/>
<accession>A0AAW2X5U8</accession>
<comment type="caution">
    <text evidence="2">The sequence shown here is derived from an EMBL/GenBank/DDBJ whole genome shotgun (WGS) entry which is preliminary data.</text>
</comment>
<dbReference type="EMBL" id="JACGWN010000005">
    <property type="protein sequence ID" value="KAL0449278.1"/>
    <property type="molecule type" value="Genomic_DNA"/>
</dbReference>
<organism evidence="2">
    <name type="scientific">Sesamum latifolium</name>
    <dbReference type="NCBI Taxonomy" id="2727402"/>
    <lineage>
        <taxon>Eukaryota</taxon>
        <taxon>Viridiplantae</taxon>
        <taxon>Streptophyta</taxon>
        <taxon>Embryophyta</taxon>
        <taxon>Tracheophyta</taxon>
        <taxon>Spermatophyta</taxon>
        <taxon>Magnoliopsida</taxon>
        <taxon>eudicotyledons</taxon>
        <taxon>Gunneridae</taxon>
        <taxon>Pentapetalae</taxon>
        <taxon>asterids</taxon>
        <taxon>lamiids</taxon>
        <taxon>Lamiales</taxon>
        <taxon>Pedaliaceae</taxon>
        <taxon>Sesamum</taxon>
    </lineage>
</organism>
<reference evidence="2" key="2">
    <citation type="journal article" date="2024" name="Plant">
        <title>Genomic evolution and insights into agronomic trait innovations of Sesamum species.</title>
        <authorList>
            <person name="Miao H."/>
            <person name="Wang L."/>
            <person name="Qu L."/>
            <person name="Liu H."/>
            <person name="Sun Y."/>
            <person name="Le M."/>
            <person name="Wang Q."/>
            <person name="Wei S."/>
            <person name="Zheng Y."/>
            <person name="Lin W."/>
            <person name="Duan Y."/>
            <person name="Cao H."/>
            <person name="Xiong S."/>
            <person name="Wang X."/>
            <person name="Wei L."/>
            <person name="Li C."/>
            <person name="Ma Q."/>
            <person name="Ju M."/>
            <person name="Zhao R."/>
            <person name="Li G."/>
            <person name="Mu C."/>
            <person name="Tian Q."/>
            <person name="Mei H."/>
            <person name="Zhang T."/>
            <person name="Gao T."/>
            <person name="Zhang H."/>
        </authorList>
    </citation>
    <scope>NUCLEOTIDE SEQUENCE</scope>
    <source>
        <strain evidence="2">KEN1</strain>
    </source>
</reference>
<proteinExistence type="predicted"/>
<feature type="region of interest" description="Disordered" evidence="1">
    <location>
        <begin position="1"/>
        <end position="48"/>
    </location>
</feature>
<gene>
    <name evidence="2" type="ORF">Slati_1484200</name>
</gene>
<protein>
    <submittedName>
        <fullName evidence="2">Uncharacterized protein</fullName>
    </submittedName>
</protein>
<feature type="compositionally biased region" description="Low complexity" evidence="1">
    <location>
        <begin position="1"/>
        <end position="12"/>
    </location>
</feature>
<name>A0AAW2X5U8_9LAMI</name>
<evidence type="ECO:0000256" key="1">
    <source>
        <dbReference type="SAM" id="MobiDB-lite"/>
    </source>
</evidence>
<evidence type="ECO:0000313" key="2">
    <source>
        <dbReference type="EMBL" id="KAL0449278.1"/>
    </source>
</evidence>
<reference evidence="2" key="1">
    <citation type="submission" date="2020-06" db="EMBL/GenBank/DDBJ databases">
        <authorList>
            <person name="Li T."/>
            <person name="Hu X."/>
            <person name="Zhang T."/>
            <person name="Song X."/>
            <person name="Zhang H."/>
            <person name="Dai N."/>
            <person name="Sheng W."/>
            <person name="Hou X."/>
            <person name="Wei L."/>
        </authorList>
    </citation>
    <scope>NUCLEOTIDE SEQUENCE</scope>
    <source>
        <strain evidence="2">KEN1</strain>
        <tissue evidence="2">Leaf</tissue>
    </source>
</reference>
<feature type="compositionally biased region" description="Basic and acidic residues" evidence="1">
    <location>
        <begin position="69"/>
        <end position="89"/>
    </location>
</feature>
<feature type="region of interest" description="Disordered" evidence="1">
    <location>
        <begin position="61"/>
        <end position="111"/>
    </location>
</feature>